<comment type="caution">
    <text evidence="1">The sequence shown here is derived from an EMBL/GenBank/DDBJ whole genome shotgun (WGS) entry which is preliminary data.</text>
</comment>
<accession>A0A392VGK7</accession>
<protein>
    <submittedName>
        <fullName evidence="1">Uncharacterized protein</fullName>
    </submittedName>
</protein>
<dbReference type="EMBL" id="LXQA011155728">
    <property type="protein sequence ID" value="MCI87027.1"/>
    <property type="molecule type" value="Genomic_DNA"/>
</dbReference>
<name>A0A392VGK7_9FABA</name>
<sequence length="51" mass="5983">MRSKMAQLLKLCSVFRDRHAPLLQLHELYNLAVSLVRRKIFCQKLSLETSP</sequence>
<proteinExistence type="predicted"/>
<evidence type="ECO:0000313" key="1">
    <source>
        <dbReference type="EMBL" id="MCI87027.1"/>
    </source>
</evidence>
<organism evidence="1 2">
    <name type="scientific">Trifolium medium</name>
    <dbReference type="NCBI Taxonomy" id="97028"/>
    <lineage>
        <taxon>Eukaryota</taxon>
        <taxon>Viridiplantae</taxon>
        <taxon>Streptophyta</taxon>
        <taxon>Embryophyta</taxon>
        <taxon>Tracheophyta</taxon>
        <taxon>Spermatophyta</taxon>
        <taxon>Magnoliopsida</taxon>
        <taxon>eudicotyledons</taxon>
        <taxon>Gunneridae</taxon>
        <taxon>Pentapetalae</taxon>
        <taxon>rosids</taxon>
        <taxon>fabids</taxon>
        <taxon>Fabales</taxon>
        <taxon>Fabaceae</taxon>
        <taxon>Papilionoideae</taxon>
        <taxon>50 kb inversion clade</taxon>
        <taxon>NPAAA clade</taxon>
        <taxon>Hologalegina</taxon>
        <taxon>IRL clade</taxon>
        <taxon>Trifolieae</taxon>
        <taxon>Trifolium</taxon>
    </lineage>
</organism>
<evidence type="ECO:0000313" key="2">
    <source>
        <dbReference type="Proteomes" id="UP000265520"/>
    </source>
</evidence>
<reference evidence="1 2" key="1">
    <citation type="journal article" date="2018" name="Front. Plant Sci.">
        <title>Red Clover (Trifolium pratense) and Zigzag Clover (T. medium) - A Picture of Genomic Similarities and Differences.</title>
        <authorList>
            <person name="Dluhosova J."/>
            <person name="Istvanek J."/>
            <person name="Nedelnik J."/>
            <person name="Repkova J."/>
        </authorList>
    </citation>
    <scope>NUCLEOTIDE SEQUENCE [LARGE SCALE GENOMIC DNA]</scope>
    <source>
        <strain evidence="2">cv. 10/8</strain>
        <tissue evidence="1">Leaf</tissue>
    </source>
</reference>
<dbReference type="AlphaFoldDB" id="A0A392VGK7"/>
<keyword evidence="2" id="KW-1185">Reference proteome</keyword>
<feature type="non-terminal residue" evidence="1">
    <location>
        <position position="51"/>
    </location>
</feature>
<dbReference type="Proteomes" id="UP000265520">
    <property type="component" value="Unassembled WGS sequence"/>
</dbReference>